<keyword evidence="3" id="KW-1185">Reference proteome</keyword>
<evidence type="ECO:0000313" key="3">
    <source>
        <dbReference type="Proteomes" id="UP001627154"/>
    </source>
</evidence>
<reference evidence="2 3" key="1">
    <citation type="journal article" date="2024" name="bioRxiv">
        <title>A reference genome for Trichogramma kaykai: A tiny desert-dwelling parasitoid wasp with competing sex-ratio distorters.</title>
        <authorList>
            <person name="Culotta J."/>
            <person name="Lindsey A.R."/>
        </authorList>
    </citation>
    <scope>NUCLEOTIDE SEQUENCE [LARGE SCALE GENOMIC DNA]</scope>
    <source>
        <strain evidence="2 3">KSX58</strain>
    </source>
</reference>
<comment type="caution">
    <text evidence="2">The sequence shown here is derived from an EMBL/GenBank/DDBJ whole genome shotgun (WGS) entry which is preliminary data.</text>
</comment>
<dbReference type="AlphaFoldDB" id="A0ABD2X110"/>
<sequence>MQGYARSYTRGELSYNWLASKLYIVARDSLRTCRAFIIQAEAFETIAPDPSSSQALPRVRFSTAASSTTSADHSPRE</sequence>
<evidence type="ECO:0000313" key="2">
    <source>
        <dbReference type="EMBL" id="KAL3399052.1"/>
    </source>
</evidence>
<dbReference type="Proteomes" id="UP001627154">
    <property type="component" value="Unassembled WGS sequence"/>
</dbReference>
<gene>
    <name evidence="2" type="ORF">TKK_007291</name>
</gene>
<evidence type="ECO:0000256" key="1">
    <source>
        <dbReference type="SAM" id="MobiDB-lite"/>
    </source>
</evidence>
<feature type="region of interest" description="Disordered" evidence="1">
    <location>
        <begin position="48"/>
        <end position="77"/>
    </location>
</feature>
<accession>A0ABD2X110</accession>
<name>A0ABD2X110_9HYME</name>
<organism evidence="2 3">
    <name type="scientific">Trichogramma kaykai</name>
    <dbReference type="NCBI Taxonomy" id="54128"/>
    <lineage>
        <taxon>Eukaryota</taxon>
        <taxon>Metazoa</taxon>
        <taxon>Ecdysozoa</taxon>
        <taxon>Arthropoda</taxon>
        <taxon>Hexapoda</taxon>
        <taxon>Insecta</taxon>
        <taxon>Pterygota</taxon>
        <taxon>Neoptera</taxon>
        <taxon>Endopterygota</taxon>
        <taxon>Hymenoptera</taxon>
        <taxon>Apocrita</taxon>
        <taxon>Proctotrupomorpha</taxon>
        <taxon>Chalcidoidea</taxon>
        <taxon>Trichogrammatidae</taxon>
        <taxon>Trichogramma</taxon>
    </lineage>
</organism>
<protein>
    <submittedName>
        <fullName evidence="2">Uncharacterized protein</fullName>
    </submittedName>
</protein>
<dbReference type="EMBL" id="JBJJXI010000058">
    <property type="protein sequence ID" value="KAL3399052.1"/>
    <property type="molecule type" value="Genomic_DNA"/>
</dbReference>
<proteinExistence type="predicted"/>
<feature type="compositionally biased region" description="Low complexity" evidence="1">
    <location>
        <begin position="62"/>
        <end position="71"/>
    </location>
</feature>